<evidence type="ECO:0000313" key="2">
    <source>
        <dbReference type="EMBL" id="RZS69547.1"/>
    </source>
</evidence>
<dbReference type="EMBL" id="SGWZ01000003">
    <property type="protein sequence ID" value="RZS69547.1"/>
    <property type="molecule type" value="Genomic_DNA"/>
</dbReference>
<accession>A0A171KPI7</accession>
<dbReference type="EMBL" id="LBNE01000012">
    <property type="protein sequence ID" value="KKO70804.1"/>
    <property type="molecule type" value="Genomic_DNA"/>
</dbReference>
<dbReference type="STRING" id="206506.AAV32_15095"/>
<evidence type="ECO:0000313" key="4">
    <source>
        <dbReference type="Proteomes" id="UP000292039"/>
    </source>
</evidence>
<evidence type="ECO:0000313" key="1">
    <source>
        <dbReference type="EMBL" id="KKO70804.1"/>
    </source>
</evidence>
<reference evidence="2 4" key="2">
    <citation type="submission" date="2019-02" db="EMBL/GenBank/DDBJ databases">
        <title>Genomic Encyclopedia of Type Strains, Phase IV (KMG-IV): sequencing the most valuable type-strain genomes for metagenomic binning, comparative biology and taxonomic classification.</title>
        <authorList>
            <person name="Goeker M."/>
        </authorList>
    </citation>
    <scope>NUCLEOTIDE SEQUENCE [LARGE SCALE GENOMIC DNA]</scope>
    <source>
        <strain evidence="2 4">DSM 16618</strain>
    </source>
</reference>
<comment type="caution">
    <text evidence="1">The sequence shown here is derived from an EMBL/GenBank/DDBJ whole genome shotgun (WGS) entry which is preliminary data.</text>
</comment>
<dbReference type="Proteomes" id="UP000078084">
    <property type="component" value="Unassembled WGS sequence"/>
</dbReference>
<gene>
    <name evidence="1" type="ORF">AAV32_15095</name>
    <name evidence="2" type="ORF">EV679_2146</name>
</gene>
<proteinExistence type="predicted"/>
<keyword evidence="3" id="KW-1185">Reference proteome</keyword>
<dbReference type="Proteomes" id="UP000292039">
    <property type="component" value="Unassembled WGS sequence"/>
</dbReference>
<dbReference type="AlphaFoldDB" id="A0A171KPI7"/>
<reference evidence="1 3" key="1">
    <citation type="submission" date="2015-04" db="EMBL/GenBank/DDBJ databases">
        <title>Genome sequence of Kerstersia gyiorum CG1.</title>
        <authorList>
            <person name="Greninger A.L."/>
            <person name="Kozyreva V."/>
            <person name="Chaturvedi V."/>
        </authorList>
    </citation>
    <scope>NUCLEOTIDE SEQUENCE [LARGE SCALE GENOMIC DNA]</scope>
    <source>
        <strain evidence="1 3">CG1</strain>
    </source>
</reference>
<protein>
    <submittedName>
        <fullName evidence="1">Uncharacterized protein</fullName>
    </submittedName>
</protein>
<organism evidence="1 3">
    <name type="scientific">Kerstersia gyiorum</name>
    <dbReference type="NCBI Taxonomy" id="206506"/>
    <lineage>
        <taxon>Bacteria</taxon>
        <taxon>Pseudomonadati</taxon>
        <taxon>Pseudomonadota</taxon>
        <taxon>Betaproteobacteria</taxon>
        <taxon>Burkholderiales</taxon>
        <taxon>Alcaligenaceae</taxon>
        <taxon>Kerstersia</taxon>
    </lineage>
</organism>
<name>A0A171KPI7_9BURK</name>
<sequence length="80" mass="9411">MPALIPRTYEQWHHCIVRECGIPLTTAFIAQRLATWRNPEAEETRRFRKRYGDAHWQAILAWFEQAAQEAQTENTQATPT</sequence>
<dbReference type="RefSeq" id="WP_068374123.1">
    <property type="nucleotide sequence ID" value="NZ_CBCSEB010000006.1"/>
</dbReference>
<evidence type="ECO:0000313" key="3">
    <source>
        <dbReference type="Proteomes" id="UP000078084"/>
    </source>
</evidence>